<evidence type="ECO:0000256" key="2">
    <source>
        <dbReference type="ARBA" id="ARBA00022679"/>
    </source>
</evidence>
<dbReference type="InterPro" id="IPR018022">
    <property type="entry name" value="IPT"/>
</dbReference>
<dbReference type="GO" id="GO:0052381">
    <property type="term" value="F:tRNA dimethylallyltransferase activity"/>
    <property type="evidence" value="ECO:0007669"/>
    <property type="project" value="InterPro"/>
</dbReference>
<dbReference type="Proteomes" id="UP000284842">
    <property type="component" value="Unassembled WGS sequence"/>
</dbReference>
<organism evidence="5 6">
    <name type="scientific">Panaeolus cyanescens</name>
    <dbReference type="NCBI Taxonomy" id="181874"/>
    <lineage>
        <taxon>Eukaryota</taxon>
        <taxon>Fungi</taxon>
        <taxon>Dikarya</taxon>
        <taxon>Basidiomycota</taxon>
        <taxon>Agaricomycotina</taxon>
        <taxon>Agaricomycetes</taxon>
        <taxon>Agaricomycetidae</taxon>
        <taxon>Agaricales</taxon>
        <taxon>Agaricineae</taxon>
        <taxon>Galeropsidaceae</taxon>
        <taxon>Panaeolus</taxon>
    </lineage>
</organism>
<evidence type="ECO:0000256" key="4">
    <source>
        <dbReference type="ARBA" id="ARBA00022840"/>
    </source>
</evidence>
<dbReference type="HAMAP" id="MF_00185">
    <property type="entry name" value="IPP_trans"/>
    <property type="match status" value="1"/>
</dbReference>
<sequence>MSLRPIITICGTTGVGKSRLAIELATYLNKNAPIAGWKGAKIINADAMQVYKGLDIITNKVPENERQGIDHLLLGFKDPGEQYVVGDWVKDASNLIGELHRSHQLPIVVGGTSYWIQHLLFPNRLLTKPEEPKPAASAQIPVLQSEQIAKSIQSLPPDLLDLFNHLPEVPPSAKSDPDEAFKLHQLLSLLDPIISRRWHWKDTRKVLRSLAIVKETGRCPSEIISEQSHDDRETQPRFKALSFWLYADSEVLGERLDSRVDDMISQGLLDEIRCLRDIATTEHASPSLDFTLGIYQSIGYREFCAYLDAPSDSTFREAEERMKISTRQYAKRQVSWLRNKLIPAIDAANATEIQTPLYILDATGNKWDDNVQMPAQNILNAFLNGDPIPEPKTLSATAQKMLTIKNKSVNPQQVLEARTKKICTVCTLQPDRPVMIEEGEEWKMHERTKVHRKLMARQSSQYYKAGNQKLE</sequence>
<dbReference type="GO" id="GO:0005739">
    <property type="term" value="C:mitochondrion"/>
    <property type="evidence" value="ECO:0007669"/>
    <property type="project" value="TreeGrafter"/>
</dbReference>
<reference evidence="5 6" key="1">
    <citation type="journal article" date="2018" name="Evol. Lett.">
        <title>Horizontal gene cluster transfer increased hallucinogenic mushroom diversity.</title>
        <authorList>
            <person name="Reynolds H.T."/>
            <person name="Vijayakumar V."/>
            <person name="Gluck-Thaler E."/>
            <person name="Korotkin H.B."/>
            <person name="Matheny P.B."/>
            <person name="Slot J.C."/>
        </authorList>
    </citation>
    <scope>NUCLEOTIDE SEQUENCE [LARGE SCALE GENOMIC DNA]</scope>
    <source>
        <strain evidence="5 6">2629</strain>
    </source>
</reference>
<dbReference type="AlphaFoldDB" id="A0A409V947"/>
<gene>
    <name evidence="5" type="ORF">CVT24_005719</name>
</gene>
<dbReference type="Pfam" id="PF01715">
    <property type="entry name" value="IPPT"/>
    <property type="match status" value="1"/>
</dbReference>
<comment type="similarity">
    <text evidence="1">Belongs to the IPP transferase family.</text>
</comment>
<dbReference type="PANTHER" id="PTHR11088">
    <property type="entry name" value="TRNA DIMETHYLALLYLTRANSFERASE"/>
    <property type="match status" value="1"/>
</dbReference>
<keyword evidence="4" id="KW-0067">ATP-binding</keyword>
<evidence type="ECO:0008006" key="7">
    <source>
        <dbReference type="Google" id="ProtNLM"/>
    </source>
</evidence>
<dbReference type="GO" id="GO:0006400">
    <property type="term" value="P:tRNA modification"/>
    <property type="evidence" value="ECO:0007669"/>
    <property type="project" value="TreeGrafter"/>
</dbReference>
<dbReference type="InParanoid" id="A0A409V947"/>
<proteinExistence type="inferred from homology"/>
<dbReference type="SUPFAM" id="SSF52540">
    <property type="entry name" value="P-loop containing nucleoside triphosphate hydrolases"/>
    <property type="match status" value="2"/>
</dbReference>
<dbReference type="Gene3D" id="1.10.20.140">
    <property type="match status" value="1"/>
</dbReference>
<evidence type="ECO:0000256" key="3">
    <source>
        <dbReference type="ARBA" id="ARBA00022741"/>
    </source>
</evidence>
<name>A0A409V947_9AGAR</name>
<dbReference type="EMBL" id="NHTK01006129">
    <property type="protein sequence ID" value="PPQ63174.1"/>
    <property type="molecule type" value="Genomic_DNA"/>
</dbReference>
<dbReference type="Gene3D" id="3.40.50.300">
    <property type="entry name" value="P-loop containing nucleotide triphosphate hydrolases"/>
    <property type="match status" value="1"/>
</dbReference>
<dbReference type="GO" id="GO:0005524">
    <property type="term" value="F:ATP binding"/>
    <property type="evidence" value="ECO:0007669"/>
    <property type="project" value="UniProtKB-KW"/>
</dbReference>
<dbReference type="FunCoup" id="A0A409V947">
    <property type="interactions" value="426"/>
</dbReference>
<evidence type="ECO:0000256" key="1">
    <source>
        <dbReference type="ARBA" id="ARBA00005842"/>
    </source>
</evidence>
<dbReference type="STRING" id="181874.A0A409V947"/>
<evidence type="ECO:0000313" key="6">
    <source>
        <dbReference type="Proteomes" id="UP000284842"/>
    </source>
</evidence>
<dbReference type="InterPro" id="IPR027417">
    <property type="entry name" value="P-loop_NTPase"/>
</dbReference>
<keyword evidence="3" id="KW-0547">Nucleotide-binding</keyword>
<keyword evidence="2" id="KW-0808">Transferase</keyword>
<dbReference type="InterPro" id="IPR039657">
    <property type="entry name" value="Dimethylallyltransferase"/>
</dbReference>
<dbReference type="PANTHER" id="PTHR11088:SF89">
    <property type="entry name" value="TRNA DIMETHYLALLYLTRANSFERASE"/>
    <property type="match status" value="1"/>
</dbReference>
<protein>
    <recommendedName>
        <fullName evidence="7">tRNA dimethylallyltransferase</fullName>
    </recommendedName>
</protein>
<keyword evidence="6" id="KW-1185">Reference proteome</keyword>
<accession>A0A409V947</accession>
<evidence type="ECO:0000313" key="5">
    <source>
        <dbReference type="EMBL" id="PPQ63174.1"/>
    </source>
</evidence>
<comment type="caution">
    <text evidence="5">The sequence shown here is derived from an EMBL/GenBank/DDBJ whole genome shotgun (WGS) entry which is preliminary data.</text>
</comment>
<dbReference type="OrthoDB" id="775260at2759"/>